<name>A0ACA9R699_9GLOM</name>
<protein>
    <submittedName>
        <fullName evidence="1">1406_t:CDS:1</fullName>
    </submittedName>
</protein>
<evidence type="ECO:0000313" key="1">
    <source>
        <dbReference type="EMBL" id="CAG8778945.1"/>
    </source>
</evidence>
<gene>
    <name evidence="1" type="ORF">ACOLOM_LOCUS14235</name>
</gene>
<accession>A0ACA9R699</accession>
<sequence length="79" mass="9017">GQPPKTGSEERKFTERVFCPGKSRSARRTISLVLAARSGPARRETPRPGHGGGRELIKKKRNVGELHPRKWDLRYQRIN</sequence>
<comment type="caution">
    <text evidence="1">The sequence shown here is derived from an EMBL/GenBank/DDBJ whole genome shotgun (WGS) entry which is preliminary data.</text>
</comment>
<proteinExistence type="predicted"/>
<dbReference type="EMBL" id="CAJVPT010070122">
    <property type="protein sequence ID" value="CAG8778945.1"/>
    <property type="molecule type" value="Genomic_DNA"/>
</dbReference>
<dbReference type="Proteomes" id="UP000789525">
    <property type="component" value="Unassembled WGS sequence"/>
</dbReference>
<organism evidence="1 2">
    <name type="scientific">Acaulospora colombiana</name>
    <dbReference type="NCBI Taxonomy" id="27376"/>
    <lineage>
        <taxon>Eukaryota</taxon>
        <taxon>Fungi</taxon>
        <taxon>Fungi incertae sedis</taxon>
        <taxon>Mucoromycota</taxon>
        <taxon>Glomeromycotina</taxon>
        <taxon>Glomeromycetes</taxon>
        <taxon>Diversisporales</taxon>
        <taxon>Acaulosporaceae</taxon>
        <taxon>Acaulospora</taxon>
    </lineage>
</organism>
<feature type="non-terminal residue" evidence="1">
    <location>
        <position position="79"/>
    </location>
</feature>
<reference evidence="1" key="1">
    <citation type="submission" date="2021-06" db="EMBL/GenBank/DDBJ databases">
        <authorList>
            <person name="Kallberg Y."/>
            <person name="Tangrot J."/>
            <person name="Rosling A."/>
        </authorList>
    </citation>
    <scope>NUCLEOTIDE SEQUENCE</scope>
    <source>
        <strain evidence="1">CL356</strain>
    </source>
</reference>
<evidence type="ECO:0000313" key="2">
    <source>
        <dbReference type="Proteomes" id="UP000789525"/>
    </source>
</evidence>
<keyword evidence="2" id="KW-1185">Reference proteome</keyword>
<feature type="non-terminal residue" evidence="1">
    <location>
        <position position="1"/>
    </location>
</feature>